<dbReference type="OrthoDB" id="568147at2759"/>
<dbReference type="KEGG" id="olu:OSTLU_14022"/>
<feature type="region of interest" description="Disordered" evidence="1">
    <location>
        <begin position="27"/>
        <end position="113"/>
    </location>
</feature>
<evidence type="ECO:0000256" key="1">
    <source>
        <dbReference type="SAM" id="MobiDB-lite"/>
    </source>
</evidence>
<dbReference type="OMA" id="KMRLFAR"/>
<protein>
    <submittedName>
        <fullName evidence="2">Uncharacterized protein</fullName>
    </submittedName>
</protein>
<name>A4RS55_OSTLU</name>
<sequence length="326" mass="35829">MTELTPYELERERRIAVNRQRMLALGLRRDDVRMHDASRARASGKDSKAAATARAVKSPTKSRRARDASERDDVRRSSRRRGIAPERFASTSDDARESDGGEGSRRGDDETTAETRALHERAAEAYAARNAGKQARAAIVGTTSYNHTLMRVKTMDERGLERRMHAIRNARGKHCVTKMRLFARVLFLEGYEDLAGMCVEALEELVAELGDPDEEDMKAAAVDIAREERDGANFRCDAATDLSDPSVYADVVRIEAKAVSAMAVDEKPTSAALAGIPNANRWQVAAAALVGADGALKPSGNVVSFDKNGAYHVARVTPEMRKKMKR</sequence>
<organism evidence="2 3">
    <name type="scientific">Ostreococcus lucimarinus (strain CCE9901)</name>
    <dbReference type="NCBI Taxonomy" id="436017"/>
    <lineage>
        <taxon>Eukaryota</taxon>
        <taxon>Viridiplantae</taxon>
        <taxon>Chlorophyta</taxon>
        <taxon>Mamiellophyceae</taxon>
        <taxon>Mamiellales</taxon>
        <taxon>Bathycoccaceae</taxon>
        <taxon>Ostreococcus</taxon>
    </lineage>
</organism>
<dbReference type="RefSeq" id="XP_001415681.1">
    <property type="nucleotide sequence ID" value="XM_001415644.1"/>
</dbReference>
<dbReference type="Proteomes" id="UP000001568">
    <property type="component" value="Chromosome 1"/>
</dbReference>
<feature type="compositionally biased region" description="Basic and acidic residues" evidence="1">
    <location>
        <begin position="93"/>
        <end position="109"/>
    </location>
</feature>
<dbReference type="AlphaFoldDB" id="A4RS55"/>
<reference evidence="2 3" key="1">
    <citation type="journal article" date="2007" name="Proc. Natl. Acad. Sci. U.S.A.">
        <title>The tiny eukaryote Ostreococcus provides genomic insights into the paradox of plankton speciation.</title>
        <authorList>
            <person name="Palenik B."/>
            <person name="Grimwood J."/>
            <person name="Aerts A."/>
            <person name="Rouze P."/>
            <person name="Salamov A."/>
            <person name="Putnam N."/>
            <person name="Dupont C."/>
            <person name="Jorgensen R."/>
            <person name="Derelle E."/>
            <person name="Rombauts S."/>
            <person name="Zhou K."/>
            <person name="Otillar R."/>
            <person name="Merchant S.S."/>
            <person name="Podell S."/>
            <person name="Gaasterland T."/>
            <person name="Napoli C."/>
            <person name="Gendler K."/>
            <person name="Manuell A."/>
            <person name="Tai V."/>
            <person name="Vallon O."/>
            <person name="Piganeau G."/>
            <person name="Jancek S."/>
            <person name="Heijde M."/>
            <person name="Jabbari K."/>
            <person name="Bowler C."/>
            <person name="Lohr M."/>
            <person name="Robbens S."/>
            <person name="Werner G."/>
            <person name="Dubchak I."/>
            <person name="Pazour G.J."/>
            <person name="Ren Q."/>
            <person name="Paulsen I."/>
            <person name="Delwiche C."/>
            <person name="Schmutz J."/>
            <person name="Rokhsar D."/>
            <person name="Van de Peer Y."/>
            <person name="Moreau H."/>
            <person name="Grigoriev I.V."/>
        </authorList>
    </citation>
    <scope>NUCLEOTIDE SEQUENCE [LARGE SCALE GENOMIC DNA]</scope>
    <source>
        <strain evidence="2 3">CCE9901</strain>
    </source>
</reference>
<dbReference type="eggNOG" id="ENOG502SBBW">
    <property type="taxonomic scope" value="Eukaryota"/>
</dbReference>
<feature type="compositionally biased region" description="Basic and acidic residues" evidence="1">
    <location>
        <begin position="27"/>
        <end position="48"/>
    </location>
</feature>
<feature type="compositionally biased region" description="Basic and acidic residues" evidence="1">
    <location>
        <begin position="65"/>
        <end position="76"/>
    </location>
</feature>
<accession>A4RS55</accession>
<gene>
    <name evidence="2" type="ORF">OSTLU_14022</name>
</gene>
<dbReference type="Gramene" id="ABO93973">
    <property type="protein sequence ID" value="ABO93973"/>
    <property type="gene ID" value="OSTLU_14022"/>
</dbReference>
<keyword evidence="3" id="KW-1185">Reference proteome</keyword>
<dbReference type="EMBL" id="CP000581">
    <property type="protein sequence ID" value="ABO93973.1"/>
    <property type="molecule type" value="Genomic_DNA"/>
</dbReference>
<evidence type="ECO:0000313" key="2">
    <source>
        <dbReference type="EMBL" id="ABO93973.1"/>
    </source>
</evidence>
<evidence type="ECO:0000313" key="3">
    <source>
        <dbReference type="Proteomes" id="UP000001568"/>
    </source>
</evidence>
<dbReference type="HOGENOM" id="CLU_934890_0_0_1"/>
<proteinExistence type="predicted"/>
<dbReference type="GeneID" id="4999680"/>